<accession>A0A369KFF0</accession>
<reference evidence="1" key="1">
    <citation type="submission" date="2018-04" db="EMBL/GenBank/DDBJ databases">
        <title>Whole genome sequencing of Hypsizygus marmoreus.</title>
        <authorList>
            <person name="Choi I.-G."/>
            <person name="Min B."/>
            <person name="Kim J.-G."/>
            <person name="Kim S."/>
            <person name="Oh Y.-L."/>
            <person name="Kong W.-S."/>
            <person name="Park H."/>
            <person name="Jeong J."/>
            <person name="Song E.-S."/>
        </authorList>
    </citation>
    <scope>NUCLEOTIDE SEQUENCE [LARGE SCALE GENOMIC DNA]</scope>
    <source>
        <strain evidence="1">51987-8</strain>
    </source>
</reference>
<protein>
    <submittedName>
        <fullName evidence="1">Uncharacterized protein</fullName>
    </submittedName>
</protein>
<organism evidence="1 2">
    <name type="scientific">Hypsizygus marmoreus</name>
    <name type="common">White beech mushroom</name>
    <name type="synonym">Agaricus marmoreus</name>
    <dbReference type="NCBI Taxonomy" id="39966"/>
    <lineage>
        <taxon>Eukaryota</taxon>
        <taxon>Fungi</taxon>
        <taxon>Dikarya</taxon>
        <taxon>Basidiomycota</taxon>
        <taxon>Agaricomycotina</taxon>
        <taxon>Agaricomycetes</taxon>
        <taxon>Agaricomycetidae</taxon>
        <taxon>Agaricales</taxon>
        <taxon>Tricholomatineae</taxon>
        <taxon>Lyophyllaceae</taxon>
        <taxon>Hypsizygus</taxon>
    </lineage>
</organism>
<gene>
    <name evidence="1" type="ORF">Hypma_007258</name>
</gene>
<dbReference type="EMBL" id="LUEZ02000005">
    <property type="protein sequence ID" value="RDB30503.1"/>
    <property type="molecule type" value="Genomic_DNA"/>
</dbReference>
<dbReference type="OrthoDB" id="432970at2759"/>
<dbReference type="AlphaFoldDB" id="A0A369KFF0"/>
<name>A0A369KFF0_HYPMA</name>
<evidence type="ECO:0000313" key="1">
    <source>
        <dbReference type="EMBL" id="RDB30503.1"/>
    </source>
</evidence>
<dbReference type="InParanoid" id="A0A369KFF0"/>
<keyword evidence="2" id="KW-1185">Reference proteome</keyword>
<sequence length="520" mass="57170">MNTIFDTVKAYNAFARPSLAPSGMVPNHWHFDLRYIALEPPSHILFLVQLESSFIHSERLPLTPTASNIESGITYFPESGVTAAPEICKALIHSFLSSFGSAKFTRGAPPPLYAPFKLTTEDPTIAAAVTAEFQRLGVRADLCKVHVVRGKPLVDAQAAFKRFWEGLKTQIGFTGLAGACFPAPDSIMFRGFQAAQWGEGPERDETERLLCYVRQLAGIRRLDQVPEDSQRDLLEQLEAVTALTNGKAIEIVRAEADAGNSESAIDYALRVQAGIKCTPNREVFHSYVTKVITSARSTPQQKSKAHALLLEWYSLASADKSIRYRYLHAAAYHANQATILASGAALPAVLFFGSRILKPLAEKDPALHIYKAVWEVLEKREREMDLQAARGQRKRAKKTNRCCPNAAVDAIQIRSPAIAVESAVRISHFSTNPSLIDHSLHNQSEQADWKIHKPFCSPGAPCSILEKDEAVPVASGSKQGSLSVPIIGPNGETILLSSATMSVEQLKEIREYSEQMSHSR</sequence>
<evidence type="ECO:0000313" key="2">
    <source>
        <dbReference type="Proteomes" id="UP000076154"/>
    </source>
</evidence>
<proteinExistence type="predicted"/>
<comment type="caution">
    <text evidence="1">The sequence shown here is derived from an EMBL/GenBank/DDBJ whole genome shotgun (WGS) entry which is preliminary data.</text>
</comment>
<dbReference type="Proteomes" id="UP000076154">
    <property type="component" value="Unassembled WGS sequence"/>
</dbReference>